<dbReference type="GeneID" id="76607046"/>
<sequence length="546" mass="62230">MNLLIAPWLPFRRRDGSQEYLPVTAMVDPEIIDLALPREDFQGAAYQFLIGLLQTAMAPEDKEEWVRLYQTPPSIDELREVLEKWQPAFELDSAGPAFMQDFDLLEDSKASSIEIILVDSPGDNAKKQNRDFFVKGRSNPKFCKACTAISLYNFNSTGQAIGARYRTGLRGGGPITTVVMPVEKNSSLWEKLWLNVIDIEFLGCEKPSVESSHTFPWMGPTRTSENDEEVLFDQVHPVHMYWAMPQRMRVIFLSEDGLCDICGRRSNELAREVRIKTYGYNYKGDWDHYLTPYGKKNNKPNETSYARKASEDGIGYKYWGVLAFEDSDGSGSVPAKCVTDYYQKVEIADDVGIEMPDVFLIWAFGYDLDKGKTRGWYSSYMPLLALSKEAYPLAKIWLKQMISLTEDSSSSLIKAVKEAWFKNPKEVKGNMGYISASLWETTEHDFYQLLMELGERLSGDAPPQRFPPEIAAHWYRTVTRQAAALFDEFVLSSPLEQLDMKRITRARKNFKKRLHQGTEAKAFRKTGRLDDSGQPQSARAKQGETA</sequence>
<accession>A0A143HJ14</accession>
<reference evidence="3" key="1">
    <citation type="submission" date="2016-03" db="EMBL/GenBank/DDBJ databases">
        <authorList>
            <person name="Lee Y.-S."/>
            <person name="Choi Y.-L."/>
        </authorList>
    </citation>
    <scope>NUCLEOTIDE SEQUENCE [LARGE SCALE GENOMIC DNA]</scope>
    <source>
        <strain evidence="3">DAU221</strain>
    </source>
</reference>
<keyword evidence="3" id="KW-1185">Reference proteome</keyword>
<dbReference type="RefSeq" id="WP_067151365.1">
    <property type="nucleotide sequence ID" value="NZ_CP014864.1"/>
</dbReference>
<dbReference type="KEGG" id="mthd:A3224_03145"/>
<dbReference type="AlphaFoldDB" id="A0A143HJ14"/>
<feature type="compositionally biased region" description="Polar residues" evidence="1">
    <location>
        <begin position="533"/>
        <end position="546"/>
    </location>
</feature>
<proteinExistence type="predicted"/>
<evidence type="ECO:0000313" key="2">
    <source>
        <dbReference type="EMBL" id="AMX01709.1"/>
    </source>
</evidence>
<dbReference type="Proteomes" id="UP000076077">
    <property type="component" value="Chromosome"/>
</dbReference>
<dbReference type="STRING" id="252514.A3224_03145"/>
<protein>
    <submittedName>
        <fullName evidence="2">Type I-E CRISPR-associated protein Cse1/CasA</fullName>
    </submittedName>
</protein>
<feature type="region of interest" description="Disordered" evidence="1">
    <location>
        <begin position="514"/>
        <end position="546"/>
    </location>
</feature>
<dbReference type="CDD" id="cd09729">
    <property type="entry name" value="Cse1_I-E"/>
    <property type="match status" value="1"/>
</dbReference>
<dbReference type="NCBIfam" id="TIGR02547">
    <property type="entry name" value="casA_cse1"/>
    <property type="match status" value="1"/>
</dbReference>
<evidence type="ECO:0000256" key="1">
    <source>
        <dbReference type="SAM" id="MobiDB-lite"/>
    </source>
</evidence>
<dbReference type="EMBL" id="CP014864">
    <property type="protein sequence ID" value="AMX01709.1"/>
    <property type="molecule type" value="Genomic_DNA"/>
</dbReference>
<dbReference type="InterPro" id="IPR013381">
    <property type="entry name" value="CRISPR-assoc_prot_Cse1"/>
</dbReference>
<dbReference type="OrthoDB" id="5392377at2"/>
<name>A0A143HJ14_MICTH</name>
<feature type="compositionally biased region" description="Basic and acidic residues" evidence="1">
    <location>
        <begin position="516"/>
        <end position="531"/>
    </location>
</feature>
<dbReference type="Pfam" id="PF09481">
    <property type="entry name" value="CRISPR_Cse1"/>
    <property type="match status" value="1"/>
</dbReference>
<gene>
    <name evidence="2" type="ORF">A3224_03145</name>
</gene>
<organism evidence="2 3">
    <name type="scientific">Microbulbifer thermotolerans</name>
    <dbReference type="NCBI Taxonomy" id="252514"/>
    <lineage>
        <taxon>Bacteria</taxon>
        <taxon>Pseudomonadati</taxon>
        <taxon>Pseudomonadota</taxon>
        <taxon>Gammaproteobacteria</taxon>
        <taxon>Cellvibrionales</taxon>
        <taxon>Microbulbiferaceae</taxon>
        <taxon>Microbulbifer</taxon>
    </lineage>
</organism>
<evidence type="ECO:0000313" key="3">
    <source>
        <dbReference type="Proteomes" id="UP000076077"/>
    </source>
</evidence>